<name>A0AAV5A605_9AGAM</name>
<organism evidence="2 3">
    <name type="scientific">Clathrus columnatus</name>
    <dbReference type="NCBI Taxonomy" id="1419009"/>
    <lineage>
        <taxon>Eukaryota</taxon>
        <taxon>Fungi</taxon>
        <taxon>Dikarya</taxon>
        <taxon>Basidiomycota</taxon>
        <taxon>Agaricomycotina</taxon>
        <taxon>Agaricomycetes</taxon>
        <taxon>Phallomycetidae</taxon>
        <taxon>Phallales</taxon>
        <taxon>Clathraceae</taxon>
        <taxon>Clathrus</taxon>
    </lineage>
</organism>
<evidence type="ECO:0000313" key="2">
    <source>
        <dbReference type="EMBL" id="GJJ10049.1"/>
    </source>
</evidence>
<dbReference type="Proteomes" id="UP001050691">
    <property type="component" value="Unassembled WGS sequence"/>
</dbReference>
<reference evidence="2" key="1">
    <citation type="submission" date="2021-10" db="EMBL/GenBank/DDBJ databases">
        <title>De novo Genome Assembly of Clathrus columnatus (Basidiomycota, Fungi) Using Illumina and Nanopore Sequence Data.</title>
        <authorList>
            <person name="Ogiso-Tanaka E."/>
            <person name="Itagaki H."/>
            <person name="Hosoya T."/>
            <person name="Hosaka K."/>
        </authorList>
    </citation>
    <scope>NUCLEOTIDE SEQUENCE</scope>
    <source>
        <strain evidence="2">MO-923</strain>
    </source>
</reference>
<accession>A0AAV5A605</accession>
<protein>
    <submittedName>
        <fullName evidence="2">Uncharacterized protein</fullName>
    </submittedName>
</protein>
<gene>
    <name evidence="2" type="ORF">Clacol_004275</name>
</gene>
<keyword evidence="3" id="KW-1185">Reference proteome</keyword>
<dbReference type="EMBL" id="BPWL01000004">
    <property type="protein sequence ID" value="GJJ10049.1"/>
    <property type="molecule type" value="Genomic_DNA"/>
</dbReference>
<comment type="caution">
    <text evidence="2">The sequence shown here is derived from an EMBL/GenBank/DDBJ whole genome shotgun (WGS) entry which is preliminary data.</text>
</comment>
<evidence type="ECO:0000313" key="3">
    <source>
        <dbReference type="Proteomes" id="UP001050691"/>
    </source>
</evidence>
<sequence length="106" mass="11626">MARAYFVKMGYEPAFKQTTTGAVTVPSLGTPHPNSKTPLTIPRNPDEFSDGSRTVAKSFSWPGITLLYYRPARSTEAADSSADSDSFEYMQDSVYVAALFSIPSFQ</sequence>
<feature type="region of interest" description="Disordered" evidence="1">
    <location>
        <begin position="23"/>
        <end position="47"/>
    </location>
</feature>
<evidence type="ECO:0000256" key="1">
    <source>
        <dbReference type="SAM" id="MobiDB-lite"/>
    </source>
</evidence>
<dbReference type="AlphaFoldDB" id="A0AAV5A605"/>
<proteinExistence type="predicted"/>